<accession>A0ABW5NNM4</accession>
<dbReference type="EMBL" id="JBHUMA010000006">
    <property type="protein sequence ID" value="MFD2599867.1"/>
    <property type="molecule type" value="Genomic_DNA"/>
</dbReference>
<sequence length="245" mass="27976">MSSREISEMTGKPHNDLMKSIRKMEASWCKVRGGNFSLTYYETSLPNGGTRKDPEYLLNKIECLYIATKFNDEARAILINRWEELEQQQATAPNQLSRMDILNLAMEAEKENQQLRQVVEVQEKKLCQKSAKESFAEHITDEEKYILTATAIGSRLGISAKELNKQLLAMGIIRVLGDDYSMTSKYANSGYGKRIAMDVRNAKTVERLRFSYYGEAFIVDKIKGLDKTRYTTKSIPVTKGTNLIY</sequence>
<reference evidence="3" key="1">
    <citation type="journal article" date="2019" name="Int. J. Syst. Evol. Microbiol.">
        <title>The Global Catalogue of Microorganisms (GCM) 10K type strain sequencing project: providing services to taxonomists for standard genome sequencing and annotation.</title>
        <authorList>
            <consortium name="The Broad Institute Genomics Platform"/>
            <consortium name="The Broad Institute Genome Sequencing Center for Infectious Disease"/>
            <person name="Wu L."/>
            <person name="Ma J."/>
        </authorList>
    </citation>
    <scope>NUCLEOTIDE SEQUENCE [LARGE SCALE GENOMIC DNA]</scope>
    <source>
        <strain evidence="3">KCTC 42248</strain>
    </source>
</reference>
<proteinExistence type="predicted"/>
<evidence type="ECO:0000313" key="2">
    <source>
        <dbReference type="EMBL" id="MFD2599867.1"/>
    </source>
</evidence>
<organism evidence="2 3">
    <name type="scientific">Sphingobacterium corticis</name>
    <dbReference type="NCBI Taxonomy" id="1812823"/>
    <lineage>
        <taxon>Bacteria</taxon>
        <taxon>Pseudomonadati</taxon>
        <taxon>Bacteroidota</taxon>
        <taxon>Sphingobacteriia</taxon>
        <taxon>Sphingobacteriales</taxon>
        <taxon>Sphingobacteriaceae</taxon>
        <taxon>Sphingobacterium</taxon>
    </lineage>
</organism>
<gene>
    <name evidence="2" type="ORF">ACFSQ3_12990</name>
</gene>
<evidence type="ECO:0000313" key="3">
    <source>
        <dbReference type="Proteomes" id="UP001597393"/>
    </source>
</evidence>
<name>A0ABW5NNM4_9SPHI</name>
<dbReference type="InterPro" id="IPR014054">
    <property type="entry name" value="Phage_regulatory_Rha"/>
</dbReference>
<feature type="coiled-coil region" evidence="1">
    <location>
        <begin position="98"/>
        <end position="125"/>
    </location>
</feature>
<dbReference type="Pfam" id="PF09669">
    <property type="entry name" value="Phage_pRha"/>
    <property type="match status" value="1"/>
</dbReference>
<protein>
    <submittedName>
        <fullName evidence="2">Rha family transcriptional regulator</fullName>
    </submittedName>
</protein>
<evidence type="ECO:0000256" key="1">
    <source>
        <dbReference type="SAM" id="Coils"/>
    </source>
</evidence>
<comment type="caution">
    <text evidence="2">The sequence shown here is derived from an EMBL/GenBank/DDBJ whole genome shotgun (WGS) entry which is preliminary data.</text>
</comment>
<dbReference type="Proteomes" id="UP001597393">
    <property type="component" value="Unassembled WGS sequence"/>
</dbReference>
<keyword evidence="1" id="KW-0175">Coiled coil</keyword>
<keyword evidence="3" id="KW-1185">Reference proteome</keyword>